<dbReference type="CDD" id="cd09274">
    <property type="entry name" value="RNase_HI_RT_Ty3"/>
    <property type="match status" value="1"/>
</dbReference>
<protein>
    <recommendedName>
        <fullName evidence="7">Reverse transcriptase RNase H-like domain-containing protein</fullName>
    </recommendedName>
</protein>
<dbReference type="Proteomes" id="UP001630127">
    <property type="component" value="Unassembled WGS sequence"/>
</dbReference>
<keyword evidence="9" id="KW-1185">Reference proteome</keyword>
<keyword evidence="3" id="KW-0540">Nuclease</keyword>
<dbReference type="GO" id="GO:0016787">
    <property type="term" value="F:hydrolase activity"/>
    <property type="evidence" value="ECO:0007669"/>
    <property type="project" value="UniProtKB-KW"/>
</dbReference>
<keyword evidence="6" id="KW-0695">RNA-directed DNA polymerase</keyword>
<comment type="caution">
    <text evidence="8">The sequence shown here is derived from an EMBL/GenBank/DDBJ whole genome shotgun (WGS) entry which is preliminary data.</text>
</comment>
<name>A0ABD3AE75_9GENT</name>
<keyword evidence="1" id="KW-0808">Transferase</keyword>
<evidence type="ECO:0000256" key="2">
    <source>
        <dbReference type="ARBA" id="ARBA00022695"/>
    </source>
</evidence>
<evidence type="ECO:0000313" key="8">
    <source>
        <dbReference type="EMBL" id="KAL3530116.1"/>
    </source>
</evidence>
<proteinExistence type="predicted"/>
<dbReference type="EMBL" id="JBJUIK010000004">
    <property type="protein sequence ID" value="KAL3530116.1"/>
    <property type="molecule type" value="Genomic_DNA"/>
</dbReference>
<dbReference type="AlphaFoldDB" id="A0ABD3AE75"/>
<gene>
    <name evidence="8" type="ORF">ACH5RR_009438</name>
</gene>
<dbReference type="Pfam" id="PF17917">
    <property type="entry name" value="RT_RNaseH"/>
    <property type="match status" value="1"/>
</dbReference>
<dbReference type="PANTHER" id="PTHR34072">
    <property type="entry name" value="ENZYMATIC POLYPROTEIN-RELATED"/>
    <property type="match status" value="1"/>
</dbReference>
<evidence type="ECO:0000256" key="1">
    <source>
        <dbReference type="ARBA" id="ARBA00022679"/>
    </source>
</evidence>
<accession>A0ABD3AE75</accession>
<dbReference type="InterPro" id="IPR043502">
    <property type="entry name" value="DNA/RNA_pol_sf"/>
</dbReference>
<dbReference type="FunFam" id="3.10.20.370:FF:000001">
    <property type="entry name" value="Retrovirus-related Pol polyprotein from transposon 17.6-like protein"/>
    <property type="match status" value="1"/>
</dbReference>
<evidence type="ECO:0000259" key="7">
    <source>
        <dbReference type="Pfam" id="PF17917"/>
    </source>
</evidence>
<feature type="domain" description="Reverse transcriptase RNase H-like" evidence="7">
    <location>
        <begin position="34"/>
        <end position="130"/>
    </location>
</feature>
<dbReference type="GO" id="GO:0003964">
    <property type="term" value="F:RNA-directed DNA polymerase activity"/>
    <property type="evidence" value="ECO:0007669"/>
    <property type="project" value="UniProtKB-KW"/>
</dbReference>
<evidence type="ECO:0000256" key="4">
    <source>
        <dbReference type="ARBA" id="ARBA00022759"/>
    </source>
</evidence>
<dbReference type="GO" id="GO:0004519">
    <property type="term" value="F:endonuclease activity"/>
    <property type="evidence" value="ECO:0007669"/>
    <property type="project" value="UniProtKB-KW"/>
</dbReference>
<organism evidence="8 9">
    <name type="scientific">Cinchona calisaya</name>
    <dbReference type="NCBI Taxonomy" id="153742"/>
    <lineage>
        <taxon>Eukaryota</taxon>
        <taxon>Viridiplantae</taxon>
        <taxon>Streptophyta</taxon>
        <taxon>Embryophyta</taxon>
        <taxon>Tracheophyta</taxon>
        <taxon>Spermatophyta</taxon>
        <taxon>Magnoliopsida</taxon>
        <taxon>eudicotyledons</taxon>
        <taxon>Gunneridae</taxon>
        <taxon>Pentapetalae</taxon>
        <taxon>asterids</taxon>
        <taxon>lamiids</taxon>
        <taxon>Gentianales</taxon>
        <taxon>Rubiaceae</taxon>
        <taxon>Cinchonoideae</taxon>
        <taxon>Cinchoneae</taxon>
        <taxon>Cinchona</taxon>
    </lineage>
</organism>
<dbReference type="InterPro" id="IPR041373">
    <property type="entry name" value="RT_RNaseH"/>
</dbReference>
<evidence type="ECO:0000256" key="6">
    <source>
        <dbReference type="ARBA" id="ARBA00022918"/>
    </source>
</evidence>
<dbReference type="PANTHER" id="PTHR34072:SF55">
    <property type="entry name" value="DNA_RNA POLYMERASES SUPERFAMILY PROTEIN"/>
    <property type="match status" value="1"/>
</dbReference>
<reference evidence="8 9" key="1">
    <citation type="submission" date="2024-11" db="EMBL/GenBank/DDBJ databases">
        <title>A near-complete genome assembly of Cinchona calisaya.</title>
        <authorList>
            <person name="Lian D.C."/>
            <person name="Zhao X.W."/>
            <person name="Wei L."/>
        </authorList>
    </citation>
    <scope>NUCLEOTIDE SEQUENCE [LARGE SCALE GENOMIC DNA]</scope>
    <source>
        <tissue evidence="8">Nenye</tissue>
    </source>
</reference>
<evidence type="ECO:0000313" key="9">
    <source>
        <dbReference type="Proteomes" id="UP001630127"/>
    </source>
</evidence>
<keyword evidence="2" id="KW-0548">Nucleotidyltransferase</keyword>
<dbReference type="SUPFAM" id="SSF56672">
    <property type="entry name" value="DNA/RNA polymerases"/>
    <property type="match status" value="1"/>
</dbReference>
<sequence length="213" mass="24777">MHKKDKFKWCEEFEKAFEKLKMTMSVTLVLALPNFTKPFIIETDACHRGIGAMLMQEKRPMAYFSKALSRRNLGFSIYEKELLALVSAISKWRHYLEGHHFIIKTDHQRLKYLLEQRITTLMQQKWLTKLLGLNFEIHCKQGSSNVVADALSRRGVEAANCNSAAVVSPSWVQEFISSYEEDQLARDTIEEKIISPYQVSKWNYHNGILKFKG</sequence>
<keyword evidence="5" id="KW-0378">Hydrolase</keyword>
<evidence type="ECO:0000256" key="3">
    <source>
        <dbReference type="ARBA" id="ARBA00022722"/>
    </source>
</evidence>
<dbReference type="Gene3D" id="3.10.20.370">
    <property type="match status" value="1"/>
</dbReference>
<keyword evidence="4" id="KW-0255">Endonuclease</keyword>
<evidence type="ECO:0000256" key="5">
    <source>
        <dbReference type="ARBA" id="ARBA00022801"/>
    </source>
</evidence>